<accession>A0AAD2G195</accession>
<dbReference type="InterPro" id="IPR015797">
    <property type="entry name" value="NUDIX_hydrolase-like_dom_sf"/>
</dbReference>
<dbReference type="GO" id="GO:0035529">
    <property type="term" value="F:NADH pyrophosphatase activity"/>
    <property type="evidence" value="ECO:0007669"/>
    <property type="project" value="TreeGrafter"/>
</dbReference>
<gene>
    <name evidence="6" type="ORF">CYCCA115_LOCUS1520</name>
    <name evidence="7" type="ORF">CYCCA115_LOCUS18017</name>
</gene>
<keyword evidence="3" id="KW-0378">Hydrolase</keyword>
<dbReference type="Pfam" id="PF00293">
    <property type="entry name" value="NUDIX"/>
    <property type="match status" value="1"/>
</dbReference>
<dbReference type="GO" id="GO:0019677">
    <property type="term" value="P:NAD+ catabolic process"/>
    <property type="evidence" value="ECO:0007669"/>
    <property type="project" value="TreeGrafter"/>
</dbReference>
<keyword evidence="4" id="KW-0460">Magnesium</keyword>
<dbReference type="GO" id="GO:0005829">
    <property type="term" value="C:cytosol"/>
    <property type="evidence" value="ECO:0007669"/>
    <property type="project" value="TreeGrafter"/>
</dbReference>
<comment type="cofactor">
    <cofactor evidence="1">
        <name>Mg(2+)</name>
        <dbReference type="ChEBI" id="CHEBI:18420"/>
    </cofactor>
</comment>
<evidence type="ECO:0000259" key="5">
    <source>
        <dbReference type="PROSITE" id="PS51462"/>
    </source>
</evidence>
<comment type="caution">
    <text evidence="7">The sequence shown here is derived from an EMBL/GenBank/DDBJ whole genome shotgun (WGS) entry which is preliminary data.</text>
</comment>
<dbReference type="EMBL" id="CAKOGP040002007">
    <property type="protein sequence ID" value="CAJ1959596.1"/>
    <property type="molecule type" value="Genomic_DNA"/>
</dbReference>
<dbReference type="PANTHER" id="PTHR42904:SF1">
    <property type="entry name" value="NUCLEOSIDE DIPHOSPHATE-LINKED MOIETY X MOTIF 17"/>
    <property type="match status" value="1"/>
</dbReference>
<dbReference type="GO" id="GO:0006742">
    <property type="term" value="P:NADP+ catabolic process"/>
    <property type="evidence" value="ECO:0007669"/>
    <property type="project" value="TreeGrafter"/>
</dbReference>
<dbReference type="SUPFAM" id="SSF55811">
    <property type="entry name" value="Nudix"/>
    <property type="match status" value="1"/>
</dbReference>
<dbReference type="Proteomes" id="UP001295423">
    <property type="component" value="Unassembled WGS sequence"/>
</dbReference>
<proteinExistence type="predicted"/>
<dbReference type="GO" id="GO:0046872">
    <property type="term" value="F:metal ion binding"/>
    <property type="evidence" value="ECO:0007669"/>
    <property type="project" value="UniProtKB-KW"/>
</dbReference>
<dbReference type="PANTHER" id="PTHR42904">
    <property type="entry name" value="NUDIX HYDROLASE, NUDC SUBFAMILY"/>
    <property type="match status" value="1"/>
</dbReference>
<protein>
    <recommendedName>
        <fullName evidence="5">Nudix hydrolase domain-containing protein</fullName>
    </recommendedName>
</protein>
<dbReference type="GO" id="GO:0005777">
    <property type="term" value="C:peroxisome"/>
    <property type="evidence" value="ECO:0007669"/>
    <property type="project" value="TreeGrafter"/>
</dbReference>
<evidence type="ECO:0000256" key="2">
    <source>
        <dbReference type="ARBA" id="ARBA00022723"/>
    </source>
</evidence>
<evidence type="ECO:0000256" key="1">
    <source>
        <dbReference type="ARBA" id="ARBA00001946"/>
    </source>
</evidence>
<feature type="domain" description="Nudix hydrolase" evidence="5">
    <location>
        <begin position="131"/>
        <end position="299"/>
    </location>
</feature>
<evidence type="ECO:0000313" key="8">
    <source>
        <dbReference type="Proteomes" id="UP001295423"/>
    </source>
</evidence>
<evidence type="ECO:0000256" key="3">
    <source>
        <dbReference type="ARBA" id="ARBA00022801"/>
    </source>
</evidence>
<reference evidence="7" key="1">
    <citation type="submission" date="2023-08" db="EMBL/GenBank/DDBJ databases">
        <authorList>
            <person name="Audoor S."/>
            <person name="Bilcke G."/>
        </authorList>
    </citation>
    <scope>NUCLEOTIDE SEQUENCE</scope>
</reference>
<evidence type="ECO:0000256" key="4">
    <source>
        <dbReference type="ARBA" id="ARBA00022842"/>
    </source>
</evidence>
<keyword evidence="2" id="KW-0479">Metal-binding</keyword>
<dbReference type="Gene3D" id="3.90.79.10">
    <property type="entry name" value="Nucleoside Triphosphate Pyrophosphohydrolase"/>
    <property type="match status" value="1"/>
</dbReference>
<dbReference type="EMBL" id="CAKOGP040000058">
    <property type="protein sequence ID" value="CAJ1928653.1"/>
    <property type="molecule type" value="Genomic_DNA"/>
</dbReference>
<dbReference type="InterPro" id="IPR050241">
    <property type="entry name" value="NAD-cap_RNA_hydrolase_NudC"/>
</dbReference>
<dbReference type="InterPro" id="IPR000086">
    <property type="entry name" value="NUDIX_hydrolase_dom"/>
</dbReference>
<organism evidence="7 8">
    <name type="scientific">Cylindrotheca closterium</name>
    <dbReference type="NCBI Taxonomy" id="2856"/>
    <lineage>
        <taxon>Eukaryota</taxon>
        <taxon>Sar</taxon>
        <taxon>Stramenopiles</taxon>
        <taxon>Ochrophyta</taxon>
        <taxon>Bacillariophyta</taxon>
        <taxon>Bacillariophyceae</taxon>
        <taxon>Bacillariophycidae</taxon>
        <taxon>Bacillariales</taxon>
        <taxon>Bacillariaceae</taxon>
        <taxon>Cylindrotheca</taxon>
    </lineage>
</organism>
<dbReference type="PROSITE" id="PS51462">
    <property type="entry name" value="NUDIX"/>
    <property type="match status" value="1"/>
</dbReference>
<dbReference type="AlphaFoldDB" id="A0AAD2G195"/>
<sequence>MTSKLPPPSVWINSKCCTFGASVFDSILSTSSRNSLREDISSTDDDSSANHYDRTLVSLNQGYDNGQLTLLSASSLSDGNGSKGVLRIPFGRSRSYPPLGSHPCPTTVSETQAATQAKLLSQGSGPNVRRFVQLAVVGLVVSPQNEILITRRPSYMRSFPHAWVFPGGSVDSTDDSLEAAIAREIWEETGLKVSGSSLSAMQALDASAGDGEKTTTSCSGWTIECIWESVFPTIPEPGITIKRHHLVVYLSIKLSEREMSQMSLKLCDEEVDAAVWLSPKKVNSILAKGLCRADSSVSEEEIWVDLLTSSNTQVAAKTGVKESLEHLSGIYPRFDDDDTSSQHPFGMAQGSLFALQEYCNRHHDE</sequence>
<evidence type="ECO:0000313" key="6">
    <source>
        <dbReference type="EMBL" id="CAJ1928653.1"/>
    </source>
</evidence>
<name>A0AAD2G195_9STRA</name>
<keyword evidence="8" id="KW-1185">Reference proteome</keyword>
<evidence type="ECO:0000313" key="7">
    <source>
        <dbReference type="EMBL" id="CAJ1959596.1"/>
    </source>
</evidence>